<dbReference type="SUPFAM" id="SSF53448">
    <property type="entry name" value="Nucleotide-diphospho-sugar transferases"/>
    <property type="match status" value="1"/>
</dbReference>
<comment type="caution">
    <text evidence="1">The sequence shown here is derived from an EMBL/GenBank/DDBJ whole genome shotgun (WGS) entry which is preliminary data.</text>
</comment>
<dbReference type="AlphaFoldDB" id="U2ERE3"/>
<protein>
    <submittedName>
        <fullName evidence="1">Mitochondrial fission ELM1 protein</fullName>
    </submittedName>
</protein>
<dbReference type="InterPro" id="IPR029044">
    <property type="entry name" value="Nucleotide-diphossugar_trans"/>
</dbReference>
<organism evidence="1 2">
    <name type="scientific">Salinisphaera shabanensis E1L3A</name>
    <dbReference type="NCBI Taxonomy" id="1033802"/>
    <lineage>
        <taxon>Bacteria</taxon>
        <taxon>Pseudomonadati</taxon>
        <taxon>Pseudomonadota</taxon>
        <taxon>Gammaproteobacteria</taxon>
        <taxon>Salinisphaerales</taxon>
        <taxon>Salinisphaeraceae</taxon>
        <taxon>Salinisphaera</taxon>
    </lineage>
</organism>
<keyword evidence="2" id="KW-1185">Reference proteome</keyword>
<dbReference type="OrthoDB" id="583646at2"/>
<accession>U2ERE3</accession>
<evidence type="ECO:0000313" key="2">
    <source>
        <dbReference type="Proteomes" id="UP000006242"/>
    </source>
</evidence>
<gene>
    <name evidence="1" type="ORF">SSPSH_000291</name>
</gene>
<dbReference type="PANTHER" id="PTHR33986:SF15">
    <property type="entry name" value="MITOCHONDRIAL FISSION PROTEIN ELM1"/>
    <property type="match status" value="1"/>
</dbReference>
<reference evidence="1 2" key="1">
    <citation type="journal article" date="2011" name="J. Bacteriol.">
        <title>Genome sequence of Salinisphaera shabanensis, a gammaproteobacterium from the harsh, variable environment of the brine-seawater interface of the Shaban Deep in the Red Sea.</title>
        <authorList>
            <person name="Antunes A."/>
            <person name="Alam I."/>
            <person name="Bajic V.B."/>
            <person name="Stingl U."/>
        </authorList>
    </citation>
    <scope>NUCLEOTIDE SEQUENCE [LARGE SCALE GENOMIC DNA]</scope>
    <source>
        <strain evidence="1 2">E1L3A</strain>
    </source>
</reference>
<dbReference type="RefSeq" id="WP_006913143.1">
    <property type="nucleotide sequence ID" value="NZ_AFNV02000002.1"/>
</dbReference>
<reference evidence="1 2" key="2">
    <citation type="journal article" date="2013" name="PLoS ONE">
        <title>INDIGO - INtegrated Data Warehouse of MIcrobial GenOmes with Examples from the Red Sea Extremophiles.</title>
        <authorList>
            <person name="Alam I."/>
            <person name="Antunes A."/>
            <person name="Kamau A.A."/>
            <person name="Ba Alawi W."/>
            <person name="Kalkatawi M."/>
            <person name="Stingl U."/>
            <person name="Bajic V.B."/>
        </authorList>
    </citation>
    <scope>NUCLEOTIDE SEQUENCE [LARGE SCALE GENOMIC DNA]</scope>
    <source>
        <strain evidence="1 2">E1L3A</strain>
    </source>
</reference>
<dbReference type="InterPro" id="IPR009367">
    <property type="entry name" value="Elm1-like"/>
</dbReference>
<name>U2ERE3_9GAMM</name>
<dbReference type="Gene3D" id="3.90.550.10">
    <property type="entry name" value="Spore Coat Polysaccharide Biosynthesis Protein SpsA, Chain A"/>
    <property type="match status" value="1"/>
</dbReference>
<dbReference type="Proteomes" id="UP000006242">
    <property type="component" value="Unassembled WGS sequence"/>
</dbReference>
<evidence type="ECO:0000313" key="1">
    <source>
        <dbReference type="EMBL" id="ERJ20567.1"/>
    </source>
</evidence>
<dbReference type="EMBL" id="AFNV02000002">
    <property type="protein sequence ID" value="ERJ20567.1"/>
    <property type="molecule type" value="Genomic_DNA"/>
</dbReference>
<dbReference type="STRING" id="1033802.SSPSH_000291"/>
<dbReference type="PANTHER" id="PTHR33986">
    <property type="entry name" value="OS02G0535700 PROTEIN"/>
    <property type="match status" value="1"/>
</dbReference>
<dbReference type="Pfam" id="PF06258">
    <property type="entry name" value="Mito_fiss_Elm1"/>
    <property type="match status" value="1"/>
</dbReference>
<proteinExistence type="predicted"/>
<sequence>MAVRSQRVLASFLAGDDNRRPSAAQVGTICITLAPKAGVTPSDKPPVRIYLGTESAQFRAERAFVWSIERLRDPARRYDIHLMKDFAGFERRLWLTGFTNYRFAIPELAGREGRAIYNDADQIYLKDPALLFDTAMGDHGVLSINDRDTSVMLIDCARMASLWNWDSAKATKNRELEARMRAVDGLWGELDAGWNARDEEYAPVTSHLVHYTTIHTQPWRPTPGDYVYRANVASDLWLNIEAEADAAGFQLFHAEDPTPQFADAATVSDERRRQFTPDLEAFRELAQDAEAQSLYYCGFASAATLRTLADQCGLSVERIDTATPLQESGRDPNRDSVDVVAADGLEQLPDLDIPWLLDRLFARATRALVVSVTLGSDRTRLCPADPHWWYAQLAAAGQRFPDRHWHLVVHRKRRRDGAQAAHWSGGALLRVPPTTWVLQHHKTGHRSQALGIADALGWDYETREIPHAPARTLLAALRARLPVGAHGLSDTIRPPWPDLIIASGWLPGLVARWVRDQNQGNTRVILMGRRGGPVGETQDLAIDCPHFGLTPHPQHLQTVLPPSKVGADRMAEAGARWPQVFGKDAATPRVVWLVGGTSAQHRLDAEHATRMLDDVHGATRTAGGTLAVLTSRRTGEAVTRTLAQSADRGADGGVIFEPWRAASDADNPFLGYLAHADILVVTGESESMLAEAVATGKPVYILPLPERAPSARQRIADWVHTQSQTDRYNARGSRRPQQGLQYLSARLIEQRIFLPRRDMPALHGALEAQGLARVFAGVLETWQPQPWNELELLAGEIRARLAPDVRRG</sequence>
<dbReference type="eggNOG" id="COG3660">
    <property type="taxonomic scope" value="Bacteria"/>
</dbReference>